<feature type="DNA-binding region" description="H-T-H motif" evidence="2">
    <location>
        <begin position="32"/>
        <end position="51"/>
    </location>
</feature>
<dbReference type="SUPFAM" id="SSF46689">
    <property type="entry name" value="Homeodomain-like"/>
    <property type="match status" value="1"/>
</dbReference>
<dbReference type="Pfam" id="PF00440">
    <property type="entry name" value="TetR_N"/>
    <property type="match status" value="1"/>
</dbReference>
<dbReference type="PROSITE" id="PS50977">
    <property type="entry name" value="HTH_TETR_2"/>
    <property type="match status" value="1"/>
</dbReference>
<keyword evidence="1 2" id="KW-0238">DNA-binding</keyword>
<protein>
    <recommendedName>
        <fullName evidence="3">HTH tetR-type domain-containing protein</fullName>
    </recommendedName>
</protein>
<sequence length="198" mass="23006">MSKIEEKKKNKQDALLASAFKLFTEKGINNTSISEIVKNAKMAKGTFYLYFKDKYDIRDRLITHKADKLFENANVELEKSDCKNLEDCILFIADNIVEQLSNNQALMRFISKNLSWAMFSNIRIGQHENQSCMDIFHELIEKSGRQFRNEDMMMFMIVELVNSTCYNAILYSSPVSLEQLKPDLNECIKGIVKQFECI</sequence>
<dbReference type="InterPro" id="IPR050624">
    <property type="entry name" value="HTH-type_Tx_Regulator"/>
</dbReference>
<evidence type="ECO:0000313" key="5">
    <source>
        <dbReference type="Proteomes" id="UP000050833"/>
    </source>
</evidence>
<organism evidence="4 5">
    <name type="scientific">Butyribacter intestini</name>
    <dbReference type="NCBI Taxonomy" id="1703332"/>
    <lineage>
        <taxon>Bacteria</taxon>
        <taxon>Bacillati</taxon>
        <taxon>Bacillota</taxon>
        <taxon>Clostridia</taxon>
        <taxon>Lachnospirales</taxon>
        <taxon>Lachnospiraceae</taxon>
        <taxon>Butyribacter</taxon>
    </lineage>
</organism>
<dbReference type="InterPro" id="IPR001647">
    <property type="entry name" value="HTH_TetR"/>
</dbReference>
<dbReference type="GO" id="GO:0003677">
    <property type="term" value="F:DNA binding"/>
    <property type="evidence" value="ECO:0007669"/>
    <property type="project" value="UniProtKB-UniRule"/>
</dbReference>
<dbReference type="Proteomes" id="UP000050833">
    <property type="component" value="Unassembled WGS sequence"/>
</dbReference>
<feature type="domain" description="HTH tetR-type" evidence="3">
    <location>
        <begin position="9"/>
        <end position="69"/>
    </location>
</feature>
<dbReference type="PANTHER" id="PTHR43479:SF11">
    <property type="entry name" value="ACREF_ENVCD OPERON REPRESSOR-RELATED"/>
    <property type="match status" value="1"/>
</dbReference>
<dbReference type="EMBL" id="LLKB01000005">
    <property type="protein sequence ID" value="KQC84788.1"/>
    <property type="molecule type" value="Genomic_DNA"/>
</dbReference>
<dbReference type="RefSeq" id="WP_022015567.1">
    <property type="nucleotide sequence ID" value="NZ_DBGBRS010000234.1"/>
</dbReference>
<dbReference type="AlphaFoldDB" id="A0AAW3JPL2"/>
<dbReference type="PRINTS" id="PR00455">
    <property type="entry name" value="HTHTETR"/>
</dbReference>
<evidence type="ECO:0000256" key="1">
    <source>
        <dbReference type="ARBA" id="ARBA00023125"/>
    </source>
</evidence>
<proteinExistence type="predicted"/>
<dbReference type="Gene3D" id="1.10.357.10">
    <property type="entry name" value="Tetracycline Repressor, domain 2"/>
    <property type="match status" value="1"/>
</dbReference>
<evidence type="ECO:0000256" key="2">
    <source>
        <dbReference type="PROSITE-ProRule" id="PRU00335"/>
    </source>
</evidence>
<name>A0AAW3JPL2_9FIRM</name>
<dbReference type="PANTHER" id="PTHR43479">
    <property type="entry name" value="ACREF/ENVCD OPERON REPRESSOR-RELATED"/>
    <property type="match status" value="1"/>
</dbReference>
<comment type="caution">
    <text evidence="4">The sequence shown here is derived from an EMBL/GenBank/DDBJ whole genome shotgun (WGS) entry which is preliminary data.</text>
</comment>
<evidence type="ECO:0000259" key="3">
    <source>
        <dbReference type="PROSITE" id="PS50977"/>
    </source>
</evidence>
<gene>
    <name evidence="4" type="ORF">APZ18_08650</name>
</gene>
<reference evidence="4 5" key="1">
    <citation type="submission" date="2015-10" db="EMBL/GenBank/DDBJ databases">
        <title>Butyribacter intestini gen. nov., sp. nov., a butyric acid-producing bacterium of the family Lachnospiraceae isolated from the human faeces.</title>
        <authorList>
            <person name="Zou Y."/>
            <person name="Xue W."/>
            <person name="Luo G."/>
            <person name="Lv M."/>
        </authorList>
    </citation>
    <scope>NUCLEOTIDE SEQUENCE [LARGE SCALE GENOMIC DNA]</scope>
    <source>
        <strain evidence="4 5">TF01-11</strain>
    </source>
</reference>
<evidence type="ECO:0000313" key="4">
    <source>
        <dbReference type="EMBL" id="KQC84788.1"/>
    </source>
</evidence>
<keyword evidence="5" id="KW-1185">Reference proteome</keyword>
<dbReference type="InterPro" id="IPR009057">
    <property type="entry name" value="Homeodomain-like_sf"/>
</dbReference>
<accession>A0AAW3JPL2</accession>